<dbReference type="PROSITE" id="PS50901">
    <property type="entry name" value="FTSK"/>
    <property type="match status" value="2"/>
</dbReference>
<sequence>MNDSFDFATQAPEPRILMDNRLIPDSLRYVVYILGQELVRIPLTHTHPMVGYESITLSVVGEQLLINNVAASAGRGHYAGIDCLVVDTRRAETMHFVIDAEEDFVLAPAEFASARTRSGSIVVLHGDTVTANPADDVVYVNDRRVEAPAVISAVQAGDRVLTSEYLLERRPGQWRLTSFDGGLVLDASSALAQQQASEFPPEFPEYRRSPRINLEPPTGRVQFQKIAAGQKPERNSILKAVLPPLGMLAVTVLTTLLSGRNPLLMVGMGAMSLMTGAFTISQYVTNRHERRRHDRSRVEDYERYLLDAAAGAARAHAEERAVLEYRSPSPEELVELVRGYDPRIYERLVNNRDFLQVSLGTGEAPTTQTVGSDVNERDTDADSRRVTELVSRFQVQQDIPIPVSLLGQTVGLVGTADVVAAAAANVLFQTAVFHSYRDVNLIALVSDASYRDSWDWWRFLPHFTMQGLNIRGLVHNAKTRDLVLTSFHQILNKRRQALREAGRDKPAFAPHYILTVLDDSYLAGHAITEFLAEDIGELGVTVIWGKEDRKQLPETVTTLVEYANGNAGTLVNDALVHVAIEFTPYALPAGLEPALRQLANLTHVEVEKNAIPTSVTFLQMYQATEVSDLKVESRWGVADTSKTLAVPLGLRGRDDLVELNLHERAHGPHGLVAGTTGSGKSEVVQSFILSLAVNFAPEDVGFLPIDFKGGGMANLFKNLPHLLGSITNLDGAASARALASIRAELHKRQRLFSEYEVNHINGYTRLYKLGRKETDPAKKNMYPSRPLPHLFLISDEFAELKANQPEFMDELVSTARIGRSLGVHLILATQKPSGVVNDQIWSNSRFKLALKVADVSDSQEIIKTPDAASIVEPGRAYLQVGNNEIYELFQSAFSGAVYDPAKTTDTSVDERIYFINDFGQYELWTKDLSGDEARQEIRKETVSELTAVVDHIASIADRSGAVIPDKPWLPPLESRIPTPAVGVGPGIPLGLLDIPSRQAQETFFFDIQNASHTILFGSPGWGRSSALQTIVMNLARQKTPDQVRFNLLDLGNNGLLPLKDLPHVADIVTLEEGEKFDKMLHSIAALLADRKELLRGAGAATLAQLQTRTGVELPMIINILDGYDALSQDRRKDTIDNQLLQVLREGAALGIYLVMTAGRTNSVRMNMSGNIKTKIALYMNDEAEIVALFGRDRLMQAEIPGRGQLQQGEPTAIQIYLPADGDTDSEVLAAMEQEITAIDQAWTGARPTRIPMVPAELAHEAFNSVAGAREWQDRGDLPLAMSFQTTELLGLARGSQPVFLFAPMDEDQQILFERVLFRQIAATAVPTTVADFNERFDVATHGLAPSSVVWHNTLENAPAAADVIREYIELAKTKQSGQQRLLVIADLANFVQATKFSPEDFGAALRSVHRAGLDIVIFSPHAYIAKSFDPAPKAVREAKYTGLIGSRVYDSPLIKATGLTTEPELPTDAAYFVTKGGSASEKVKLPSEQ</sequence>
<organism evidence="6 9">
    <name type="scientific">Arthrobacter bambusae</name>
    <dbReference type="NCBI Taxonomy" id="1338426"/>
    <lineage>
        <taxon>Bacteria</taxon>
        <taxon>Bacillati</taxon>
        <taxon>Actinomycetota</taxon>
        <taxon>Actinomycetes</taxon>
        <taxon>Micrococcales</taxon>
        <taxon>Micrococcaceae</taxon>
        <taxon>Arthrobacter</taxon>
    </lineage>
</organism>
<dbReference type="NCBIfam" id="TIGR03928">
    <property type="entry name" value="T7_EssCb_Firm"/>
    <property type="match status" value="1"/>
</dbReference>
<dbReference type="InterPro" id="IPR023839">
    <property type="entry name" value="Firmicutes_EssC_C"/>
</dbReference>
<evidence type="ECO:0000313" key="8">
    <source>
        <dbReference type="Proteomes" id="UP001230951"/>
    </source>
</evidence>
<dbReference type="Proteomes" id="UP001230951">
    <property type="component" value="Unassembled WGS sequence"/>
</dbReference>
<evidence type="ECO:0000259" key="5">
    <source>
        <dbReference type="PROSITE" id="PS50901"/>
    </source>
</evidence>
<feature type="binding site" evidence="4">
    <location>
        <begin position="1017"/>
        <end position="1024"/>
    </location>
    <ligand>
        <name>ATP</name>
        <dbReference type="ChEBI" id="CHEBI:30616"/>
    </ligand>
</feature>
<dbReference type="Proteomes" id="UP001242995">
    <property type="component" value="Unassembled WGS sequence"/>
</dbReference>
<evidence type="ECO:0000313" key="9">
    <source>
        <dbReference type="Proteomes" id="UP001242995"/>
    </source>
</evidence>
<comment type="caution">
    <text evidence="6">The sequence shown here is derived from an EMBL/GenBank/DDBJ whole genome shotgun (WGS) entry which is preliminary data.</text>
</comment>
<dbReference type="GO" id="GO:0003677">
    <property type="term" value="F:DNA binding"/>
    <property type="evidence" value="ECO:0007669"/>
    <property type="project" value="InterPro"/>
</dbReference>
<evidence type="ECO:0000256" key="2">
    <source>
        <dbReference type="ARBA" id="ARBA00022741"/>
    </source>
</evidence>
<dbReference type="CDD" id="cd01127">
    <property type="entry name" value="TrwB_TraG_TraD_VirD4"/>
    <property type="match status" value="1"/>
</dbReference>
<evidence type="ECO:0000313" key="6">
    <source>
        <dbReference type="EMBL" id="MDP9903278.1"/>
    </source>
</evidence>
<dbReference type="EMBL" id="JAUSTF010000002">
    <property type="protein sequence ID" value="MDQ0180069.1"/>
    <property type="molecule type" value="Genomic_DNA"/>
</dbReference>
<dbReference type="Pfam" id="PF01580">
    <property type="entry name" value="FtsK_SpoIIIE"/>
    <property type="match status" value="2"/>
</dbReference>
<dbReference type="EMBL" id="JAUSRG010000001">
    <property type="protein sequence ID" value="MDP9903278.1"/>
    <property type="molecule type" value="Genomic_DNA"/>
</dbReference>
<accession>A0AAW8D5X1</accession>
<reference evidence="6 8" key="1">
    <citation type="submission" date="2023-07" db="EMBL/GenBank/DDBJ databases">
        <title>Sorghum-associated microbial communities from plants grown in Nebraska, USA.</title>
        <authorList>
            <person name="Schachtman D."/>
        </authorList>
    </citation>
    <scope>NUCLEOTIDE SEQUENCE</scope>
    <source>
        <strain evidence="6">DS1006</strain>
        <strain evidence="7 8">DS1016</strain>
    </source>
</reference>
<dbReference type="InterPro" id="IPR027417">
    <property type="entry name" value="P-loop_NTPase"/>
</dbReference>
<dbReference type="SUPFAM" id="SSF52540">
    <property type="entry name" value="P-loop containing nucleoside triphosphate hydrolases"/>
    <property type="match status" value="2"/>
</dbReference>
<name>A0AAW8D5X1_9MICC</name>
<dbReference type="InterPro" id="IPR002543">
    <property type="entry name" value="FtsK_dom"/>
</dbReference>
<keyword evidence="1" id="KW-0677">Repeat</keyword>
<evidence type="ECO:0000256" key="3">
    <source>
        <dbReference type="ARBA" id="ARBA00022840"/>
    </source>
</evidence>
<dbReference type="Gene3D" id="3.40.50.300">
    <property type="entry name" value="P-loop containing nucleotide triphosphate hydrolases"/>
    <property type="match status" value="2"/>
</dbReference>
<feature type="binding site" evidence="4">
    <location>
        <begin position="674"/>
        <end position="681"/>
    </location>
    <ligand>
        <name>ATP</name>
        <dbReference type="ChEBI" id="CHEBI:30616"/>
    </ligand>
</feature>
<protein>
    <submittedName>
        <fullName evidence="6">S-DNA-T family DNA segregation ATPase FtsK/SpoIIIE</fullName>
    </submittedName>
</protein>
<dbReference type="PANTHER" id="PTHR22683:SF1">
    <property type="entry name" value="TYPE VII SECRETION SYSTEM PROTEIN ESSC"/>
    <property type="match status" value="1"/>
</dbReference>
<proteinExistence type="predicted"/>
<evidence type="ECO:0000256" key="4">
    <source>
        <dbReference type="PROSITE-ProRule" id="PRU00289"/>
    </source>
</evidence>
<evidence type="ECO:0000313" key="7">
    <source>
        <dbReference type="EMBL" id="MDQ0180069.1"/>
    </source>
</evidence>
<gene>
    <name evidence="6" type="ORF">J2S90_000218</name>
    <name evidence="7" type="ORF">J2S93_001485</name>
</gene>
<keyword evidence="8" id="KW-1185">Reference proteome</keyword>
<feature type="domain" description="FtsK" evidence="5">
    <location>
        <begin position="1000"/>
        <end position="1186"/>
    </location>
</feature>
<dbReference type="RefSeq" id="WP_306958895.1">
    <property type="nucleotide sequence ID" value="NZ_JAUSRG010000001.1"/>
</dbReference>
<dbReference type="InterPro" id="IPR050206">
    <property type="entry name" value="FtsK/SpoIIIE/SftA"/>
</dbReference>
<feature type="domain" description="FtsK" evidence="5">
    <location>
        <begin position="654"/>
        <end position="859"/>
    </location>
</feature>
<keyword evidence="3 4" id="KW-0067">ATP-binding</keyword>
<dbReference type="PANTHER" id="PTHR22683">
    <property type="entry name" value="SPORULATION PROTEIN RELATED"/>
    <property type="match status" value="1"/>
</dbReference>
<dbReference type="GO" id="GO:0005524">
    <property type="term" value="F:ATP binding"/>
    <property type="evidence" value="ECO:0007669"/>
    <property type="project" value="UniProtKB-UniRule"/>
</dbReference>
<keyword evidence="2 4" id="KW-0547">Nucleotide-binding</keyword>
<evidence type="ECO:0000256" key="1">
    <source>
        <dbReference type="ARBA" id="ARBA00022737"/>
    </source>
</evidence>